<dbReference type="FunFam" id="3.30.300.90:FF:000001">
    <property type="entry name" value="Transcriptional regulator BolA"/>
    <property type="match status" value="1"/>
</dbReference>
<dbReference type="OrthoDB" id="9801469at2"/>
<dbReference type="GO" id="GO:0005829">
    <property type="term" value="C:cytosol"/>
    <property type="evidence" value="ECO:0007669"/>
    <property type="project" value="TreeGrafter"/>
</dbReference>
<accession>A0A2V1H5K2</accession>
<evidence type="ECO:0000256" key="4">
    <source>
        <dbReference type="SAM" id="MobiDB-lite"/>
    </source>
</evidence>
<evidence type="ECO:0000313" key="6">
    <source>
        <dbReference type="Proteomes" id="UP000244906"/>
    </source>
</evidence>
<proteinExistence type="inferred from homology"/>
<comment type="similarity">
    <text evidence="1 3">Belongs to the BolA/IbaG family.</text>
</comment>
<dbReference type="Proteomes" id="UP000244906">
    <property type="component" value="Unassembled WGS sequence"/>
</dbReference>
<feature type="region of interest" description="Disordered" evidence="4">
    <location>
        <begin position="14"/>
        <end position="35"/>
    </location>
</feature>
<dbReference type="Gene3D" id="3.30.300.90">
    <property type="entry name" value="BolA-like"/>
    <property type="match status" value="1"/>
</dbReference>
<organism evidence="5 6">
    <name type="scientific">Pelagibaculum spongiae</name>
    <dbReference type="NCBI Taxonomy" id="2080658"/>
    <lineage>
        <taxon>Bacteria</taxon>
        <taxon>Pseudomonadati</taxon>
        <taxon>Pseudomonadota</taxon>
        <taxon>Gammaproteobacteria</taxon>
        <taxon>Oceanospirillales</taxon>
        <taxon>Pelagibaculum</taxon>
    </lineage>
</organism>
<evidence type="ECO:0000256" key="3">
    <source>
        <dbReference type="RuleBase" id="RU003860"/>
    </source>
</evidence>
<comment type="caution">
    <text evidence="5">The sequence shown here is derived from an EMBL/GenBank/DDBJ whole genome shotgun (WGS) entry which is preliminary data.</text>
</comment>
<reference evidence="5 6" key="1">
    <citation type="submission" date="2018-04" db="EMBL/GenBank/DDBJ databases">
        <title>Thalassorhabdus spongiae gen. nov., sp. nov., isolated from a marine sponge in South-West Iceland.</title>
        <authorList>
            <person name="Knobloch S."/>
            <person name="Daussin A."/>
            <person name="Johannsson R."/>
            <person name="Marteinsson V.T."/>
        </authorList>
    </citation>
    <scope>NUCLEOTIDE SEQUENCE [LARGE SCALE GENOMIC DNA]</scope>
    <source>
        <strain evidence="5 6">Hp12</strain>
    </source>
</reference>
<evidence type="ECO:0000256" key="2">
    <source>
        <dbReference type="ARBA" id="ARBA00074073"/>
    </source>
</evidence>
<dbReference type="SUPFAM" id="SSF82657">
    <property type="entry name" value="BolA-like"/>
    <property type="match status" value="1"/>
</dbReference>
<dbReference type="PANTHER" id="PTHR46229">
    <property type="entry name" value="BOLA TRANSCRIPTION REGULATOR"/>
    <property type="match status" value="1"/>
</dbReference>
<dbReference type="AlphaFoldDB" id="A0A2V1H5K2"/>
<evidence type="ECO:0000313" key="5">
    <source>
        <dbReference type="EMBL" id="PVZ72538.1"/>
    </source>
</evidence>
<dbReference type="PANTHER" id="PTHR46229:SF2">
    <property type="entry name" value="BOLA-LIKE PROTEIN 1"/>
    <property type="match status" value="1"/>
</dbReference>
<dbReference type="EMBL" id="QDDL01000001">
    <property type="protein sequence ID" value="PVZ72538.1"/>
    <property type="molecule type" value="Genomic_DNA"/>
</dbReference>
<dbReference type="PIRSF" id="PIRSF003113">
    <property type="entry name" value="BolA"/>
    <property type="match status" value="1"/>
</dbReference>
<protein>
    <recommendedName>
        <fullName evidence="2">DNA-binding transcriptional regulator BolA</fullName>
    </recommendedName>
</protein>
<name>A0A2V1H5K2_9GAMM</name>
<dbReference type="InterPro" id="IPR050961">
    <property type="entry name" value="BolA/IbaG_stress_morph_reg"/>
</dbReference>
<dbReference type="GO" id="GO:0006351">
    <property type="term" value="P:DNA-templated transcription"/>
    <property type="evidence" value="ECO:0007669"/>
    <property type="project" value="TreeGrafter"/>
</dbReference>
<dbReference type="InterPro" id="IPR002634">
    <property type="entry name" value="BolA"/>
</dbReference>
<gene>
    <name evidence="5" type="ORF">DC094_05950</name>
</gene>
<keyword evidence="6" id="KW-1185">Reference proteome</keyword>
<dbReference type="GO" id="GO:1990229">
    <property type="term" value="C:iron-sulfur cluster assembly complex"/>
    <property type="evidence" value="ECO:0007669"/>
    <property type="project" value="UniProtKB-ARBA"/>
</dbReference>
<dbReference type="Pfam" id="PF01722">
    <property type="entry name" value="BolA"/>
    <property type="match status" value="1"/>
</dbReference>
<sequence>MKLQQIIEQKLSQGLSPSHLEVENESHRHNVPPNSESHFRVVVVSDQFDGKRLLQRHRSVNQLLAEELANGVHALAMHTYTATEWSERKAQAPDPTQCKGGA</sequence>
<dbReference type="RefSeq" id="WP_116686124.1">
    <property type="nucleotide sequence ID" value="NZ_CAWNYD010000001.1"/>
</dbReference>
<evidence type="ECO:0000256" key="1">
    <source>
        <dbReference type="ARBA" id="ARBA00005578"/>
    </source>
</evidence>
<dbReference type="InterPro" id="IPR036065">
    <property type="entry name" value="BolA-like_sf"/>
</dbReference>